<dbReference type="PROSITE" id="PS52015">
    <property type="entry name" value="TONB_CTD"/>
    <property type="match status" value="1"/>
</dbReference>
<comment type="function">
    <text evidence="10">Interacts with outer membrane receptor proteins that carry out high-affinity binding and energy dependent uptake into the periplasmic space of specific substrates. It could act to transduce energy from the cytoplasmic membrane to specific energy-requiring processes in the outer membrane, resulting in the release into the periplasm of ligands bound by these outer membrane proteins.</text>
</comment>
<feature type="region of interest" description="Disordered" evidence="11">
    <location>
        <begin position="71"/>
        <end position="92"/>
    </location>
</feature>
<dbReference type="GO" id="GO:0005886">
    <property type="term" value="C:plasma membrane"/>
    <property type="evidence" value="ECO:0007669"/>
    <property type="project" value="UniProtKB-SubCell"/>
</dbReference>
<dbReference type="InterPro" id="IPR051045">
    <property type="entry name" value="TonB-dependent_transducer"/>
</dbReference>
<dbReference type="GO" id="GO:0015031">
    <property type="term" value="P:protein transport"/>
    <property type="evidence" value="ECO:0007669"/>
    <property type="project" value="UniProtKB-UniRule"/>
</dbReference>
<keyword evidence="8 10" id="KW-1133">Transmembrane helix</keyword>
<accession>A0A5S3Z8V1</accession>
<dbReference type="InterPro" id="IPR006260">
    <property type="entry name" value="TonB/TolA_C"/>
</dbReference>
<dbReference type="PANTHER" id="PTHR33446:SF14">
    <property type="entry name" value="PROTEIN TONB"/>
    <property type="match status" value="1"/>
</dbReference>
<gene>
    <name evidence="13" type="ORF">CWC05_04415</name>
</gene>
<comment type="subcellular location">
    <subcellularLocation>
        <location evidence="1 10">Cell inner membrane</location>
        <topology evidence="1 10">Single-pass membrane protein</topology>
        <orientation evidence="1 10">Periplasmic side</orientation>
    </subcellularLocation>
</comment>
<keyword evidence="9 10" id="KW-0472">Membrane</keyword>
<evidence type="ECO:0000256" key="7">
    <source>
        <dbReference type="ARBA" id="ARBA00022927"/>
    </source>
</evidence>
<keyword evidence="6 10" id="KW-0812">Transmembrane</keyword>
<keyword evidence="7 10" id="KW-0653">Protein transport</keyword>
<dbReference type="GO" id="GO:0030288">
    <property type="term" value="C:outer membrane-bounded periplasmic space"/>
    <property type="evidence" value="ECO:0007669"/>
    <property type="project" value="InterPro"/>
</dbReference>
<dbReference type="AlphaFoldDB" id="A0A5S3Z8V1"/>
<feature type="compositionally biased region" description="Pro residues" evidence="11">
    <location>
        <begin position="73"/>
        <end position="83"/>
    </location>
</feature>
<evidence type="ECO:0000256" key="5">
    <source>
        <dbReference type="ARBA" id="ARBA00022519"/>
    </source>
</evidence>
<evidence type="ECO:0000256" key="9">
    <source>
        <dbReference type="ARBA" id="ARBA00023136"/>
    </source>
</evidence>
<dbReference type="Pfam" id="PF03544">
    <property type="entry name" value="TonB_C"/>
    <property type="match status" value="1"/>
</dbReference>
<feature type="transmembrane region" description="Helical" evidence="10">
    <location>
        <begin position="18"/>
        <end position="40"/>
    </location>
</feature>
<comment type="caution">
    <text evidence="13">The sequence shown here is derived from an EMBL/GenBank/DDBJ whole genome shotgun (WGS) entry which is preliminary data.</text>
</comment>
<evidence type="ECO:0000256" key="8">
    <source>
        <dbReference type="ARBA" id="ARBA00022989"/>
    </source>
</evidence>
<evidence type="ECO:0000256" key="6">
    <source>
        <dbReference type="ARBA" id="ARBA00022692"/>
    </source>
</evidence>
<dbReference type="Proteomes" id="UP000305874">
    <property type="component" value="Unassembled WGS sequence"/>
</dbReference>
<dbReference type="InterPro" id="IPR037682">
    <property type="entry name" value="TonB_C"/>
</dbReference>
<dbReference type="PANTHER" id="PTHR33446">
    <property type="entry name" value="PROTEIN TONB-RELATED"/>
    <property type="match status" value="1"/>
</dbReference>
<feature type="domain" description="TonB C-terminal" evidence="12">
    <location>
        <begin position="119"/>
        <end position="211"/>
    </location>
</feature>
<name>A0A5S3Z8V1_9GAMM</name>
<organism evidence="13 14">
    <name type="scientific">Pseudoalteromonas ruthenica</name>
    <dbReference type="NCBI Taxonomy" id="151081"/>
    <lineage>
        <taxon>Bacteria</taxon>
        <taxon>Pseudomonadati</taxon>
        <taxon>Pseudomonadota</taxon>
        <taxon>Gammaproteobacteria</taxon>
        <taxon>Alteromonadales</taxon>
        <taxon>Pseudoalteromonadaceae</taxon>
        <taxon>Pseudoalteromonas</taxon>
    </lineage>
</organism>
<dbReference type="GO" id="GO:0015891">
    <property type="term" value="P:siderophore transport"/>
    <property type="evidence" value="ECO:0007669"/>
    <property type="project" value="InterPro"/>
</dbReference>
<dbReference type="NCBIfam" id="TIGR01352">
    <property type="entry name" value="tonB_Cterm"/>
    <property type="match status" value="1"/>
</dbReference>
<dbReference type="RefSeq" id="WP_138547494.1">
    <property type="nucleotide sequence ID" value="NZ_PNCG01000002.1"/>
</dbReference>
<evidence type="ECO:0000256" key="2">
    <source>
        <dbReference type="ARBA" id="ARBA00006555"/>
    </source>
</evidence>
<evidence type="ECO:0000313" key="14">
    <source>
        <dbReference type="Proteomes" id="UP000305874"/>
    </source>
</evidence>
<dbReference type="Gene3D" id="3.30.2420.10">
    <property type="entry name" value="TonB"/>
    <property type="match status" value="1"/>
</dbReference>
<keyword evidence="10" id="KW-0735">Signal-anchor</keyword>
<dbReference type="SUPFAM" id="SSF74653">
    <property type="entry name" value="TolA/TonB C-terminal domain"/>
    <property type="match status" value="1"/>
</dbReference>
<evidence type="ECO:0000259" key="12">
    <source>
        <dbReference type="PROSITE" id="PS52015"/>
    </source>
</evidence>
<reference evidence="14" key="2">
    <citation type="submission" date="2019-06" db="EMBL/GenBank/DDBJ databases">
        <title>Co-occurence of chitin degradation, pigmentation and bioactivity in marine Pseudoalteromonas.</title>
        <authorList>
            <person name="Sonnenschein E.C."/>
            <person name="Bech P.K."/>
        </authorList>
    </citation>
    <scope>NUCLEOTIDE SEQUENCE [LARGE SCALE GENOMIC DNA]</scope>
    <source>
        <strain evidence="14">S2897</strain>
    </source>
</reference>
<dbReference type="GO" id="GO:0055085">
    <property type="term" value="P:transmembrane transport"/>
    <property type="evidence" value="ECO:0007669"/>
    <property type="project" value="InterPro"/>
</dbReference>
<evidence type="ECO:0000313" key="13">
    <source>
        <dbReference type="EMBL" id="TMP88674.1"/>
    </source>
</evidence>
<evidence type="ECO:0000256" key="4">
    <source>
        <dbReference type="ARBA" id="ARBA00022475"/>
    </source>
</evidence>
<keyword evidence="3 10" id="KW-0813">Transport</keyword>
<reference evidence="13 14" key="1">
    <citation type="submission" date="2017-12" db="EMBL/GenBank/DDBJ databases">
        <authorList>
            <person name="Paulsen S."/>
            <person name="Gram L.K."/>
        </authorList>
    </citation>
    <scope>NUCLEOTIDE SEQUENCE [LARGE SCALE GENOMIC DNA]</scope>
    <source>
        <strain evidence="13 14">S2897</strain>
    </source>
</reference>
<keyword evidence="4 10" id="KW-1003">Cell membrane</keyword>
<proteinExistence type="inferred from homology"/>
<dbReference type="GO" id="GO:0031992">
    <property type="term" value="F:energy transducer activity"/>
    <property type="evidence" value="ECO:0007669"/>
    <property type="project" value="InterPro"/>
</dbReference>
<dbReference type="PRINTS" id="PR01374">
    <property type="entry name" value="TONBPROTEIN"/>
</dbReference>
<protein>
    <recommendedName>
        <fullName evidence="10">Protein TonB</fullName>
    </recommendedName>
</protein>
<dbReference type="InterPro" id="IPR003538">
    <property type="entry name" value="TonB"/>
</dbReference>
<evidence type="ECO:0000256" key="11">
    <source>
        <dbReference type="SAM" id="MobiDB-lite"/>
    </source>
</evidence>
<dbReference type="EMBL" id="PNCG01000002">
    <property type="protein sequence ID" value="TMP88674.1"/>
    <property type="molecule type" value="Genomic_DNA"/>
</dbReference>
<evidence type="ECO:0000256" key="1">
    <source>
        <dbReference type="ARBA" id="ARBA00004383"/>
    </source>
</evidence>
<dbReference type="STRING" id="151081.TW72_18400"/>
<evidence type="ECO:0000256" key="10">
    <source>
        <dbReference type="RuleBase" id="RU362123"/>
    </source>
</evidence>
<keyword evidence="5 10" id="KW-0997">Cell inner membrane</keyword>
<sequence>MQQTQTFHNQLFAPSAKILACVFLGSAVTFAIFLFMVSLLDGPARVPDAPKEYPIVEILQPKEPTKVIEKAKPVPPKVPPRPQQRPQVAAEPAFEGPGTIAVTPDVPASSTQLDAFPSAAQGAARPLVRVPPQYPPQAAREGIEGFVVLRYDISATGAVINAEVIDSEPKRIFDRHALKALRKWKFNPMLDNGGAQVQRNQQVRLDFNLQQ</sequence>
<comment type="similarity">
    <text evidence="2 10">Belongs to the TonB family.</text>
</comment>
<evidence type="ECO:0000256" key="3">
    <source>
        <dbReference type="ARBA" id="ARBA00022448"/>
    </source>
</evidence>